<proteinExistence type="predicted"/>
<name>W4LBC6_ENTF1</name>
<evidence type="ECO:0000313" key="2">
    <source>
        <dbReference type="Proteomes" id="UP000019141"/>
    </source>
</evidence>
<evidence type="ECO:0000313" key="1">
    <source>
        <dbReference type="EMBL" id="ETW95040.1"/>
    </source>
</evidence>
<dbReference type="AlphaFoldDB" id="W4LBC6"/>
<dbReference type="InterPro" id="IPR029044">
    <property type="entry name" value="Nucleotide-diphossugar_trans"/>
</dbReference>
<feature type="non-terminal residue" evidence="1">
    <location>
        <position position="180"/>
    </location>
</feature>
<dbReference type="Gene3D" id="3.90.550.10">
    <property type="entry name" value="Spore Coat Polysaccharide Biosynthesis Protein SpsA, Chain A"/>
    <property type="match status" value="1"/>
</dbReference>
<dbReference type="HOGENOM" id="CLU_1499303_0_0_7"/>
<keyword evidence="2" id="KW-1185">Reference proteome</keyword>
<protein>
    <recommendedName>
        <fullName evidence="3">Glycosyltransferase 2-like domain-containing protein</fullName>
    </recommendedName>
</protein>
<dbReference type="Proteomes" id="UP000019141">
    <property type="component" value="Unassembled WGS sequence"/>
</dbReference>
<evidence type="ECO:0008006" key="3">
    <source>
        <dbReference type="Google" id="ProtNLM"/>
    </source>
</evidence>
<gene>
    <name evidence="1" type="ORF">ETSY1_32295</name>
</gene>
<dbReference type="SUPFAM" id="SSF53448">
    <property type="entry name" value="Nucleotide-diphospho-sugar transferases"/>
    <property type="match status" value="1"/>
</dbReference>
<accession>W4LBC6</accession>
<dbReference type="EMBL" id="AZHW01000963">
    <property type="protein sequence ID" value="ETW95040.1"/>
    <property type="molecule type" value="Genomic_DNA"/>
</dbReference>
<sequence length="180" mass="20533">MKPNHDETRDVVVIMGLRCTPLQPERRRNAQAVLRALNHQSLERWRYRIVIVEQDVAPRLREALRPFYDQYIFTYNPGLYNRAWAFNVGAVLPGSRTGALCLIDGDLLVAYDFLQAGLTELATGAQAIQPFEEIVFLDELQSRRAIRDRNFVPGSAFDAKRYHGCLYRGCMGGCLWVDVG</sequence>
<reference evidence="1 2" key="1">
    <citation type="journal article" date="2014" name="Nature">
        <title>An environmental bacterial taxon with a large and distinct metabolic repertoire.</title>
        <authorList>
            <person name="Wilson M.C."/>
            <person name="Mori T."/>
            <person name="Ruckert C."/>
            <person name="Uria A.R."/>
            <person name="Helf M.J."/>
            <person name="Takada K."/>
            <person name="Gernert C."/>
            <person name="Steffens U.A."/>
            <person name="Heycke N."/>
            <person name="Schmitt S."/>
            <person name="Rinke C."/>
            <person name="Helfrich E.J."/>
            <person name="Brachmann A.O."/>
            <person name="Gurgui C."/>
            <person name="Wakimoto T."/>
            <person name="Kracht M."/>
            <person name="Crusemann M."/>
            <person name="Hentschel U."/>
            <person name="Abe I."/>
            <person name="Matsunaga S."/>
            <person name="Kalinowski J."/>
            <person name="Takeyama H."/>
            <person name="Piel J."/>
        </authorList>
    </citation>
    <scope>NUCLEOTIDE SEQUENCE [LARGE SCALE GENOMIC DNA]</scope>
    <source>
        <strain evidence="2">TSY1</strain>
    </source>
</reference>
<organism evidence="1 2">
    <name type="scientific">Entotheonella factor</name>
    <dbReference type="NCBI Taxonomy" id="1429438"/>
    <lineage>
        <taxon>Bacteria</taxon>
        <taxon>Pseudomonadati</taxon>
        <taxon>Nitrospinota/Tectimicrobiota group</taxon>
        <taxon>Candidatus Tectimicrobiota</taxon>
        <taxon>Candidatus Entotheonellia</taxon>
        <taxon>Candidatus Entotheonellales</taxon>
        <taxon>Candidatus Entotheonellaceae</taxon>
        <taxon>Candidatus Entotheonella</taxon>
    </lineage>
</organism>
<comment type="caution">
    <text evidence="1">The sequence shown here is derived from an EMBL/GenBank/DDBJ whole genome shotgun (WGS) entry which is preliminary data.</text>
</comment>